<gene>
    <name evidence="2" type="ORF">AW171_hschr42333</name>
</gene>
<feature type="compositionally biased region" description="Low complexity" evidence="1">
    <location>
        <begin position="579"/>
        <end position="589"/>
    </location>
</feature>
<dbReference type="EMBL" id="CP014244">
    <property type="protein sequence ID" value="AMD20440.1"/>
    <property type="molecule type" value="Genomic_DNA"/>
</dbReference>
<feature type="compositionally biased region" description="Polar residues" evidence="1">
    <location>
        <begin position="566"/>
        <end position="578"/>
    </location>
</feature>
<evidence type="ECO:0000256" key="1">
    <source>
        <dbReference type="SAM" id="MobiDB-lite"/>
    </source>
</evidence>
<feature type="compositionally biased region" description="Basic residues" evidence="1">
    <location>
        <begin position="600"/>
        <end position="610"/>
    </location>
</feature>
<dbReference type="RefSeq" id="XP_017987436.1">
    <property type="nucleotide sequence ID" value="XM_018131986.1"/>
</dbReference>
<feature type="region of interest" description="Disordered" evidence="1">
    <location>
        <begin position="284"/>
        <end position="318"/>
    </location>
</feature>
<organism evidence="2 3">
    <name type="scientific">Eremothecium sinecaudum</name>
    <dbReference type="NCBI Taxonomy" id="45286"/>
    <lineage>
        <taxon>Eukaryota</taxon>
        <taxon>Fungi</taxon>
        <taxon>Dikarya</taxon>
        <taxon>Ascomycota</taxon>
        <taxon>Saccharomycotina</taxon>
        <taxon>Saccharomycetes</taxon>
        <taxon>Saccharomycetales</taxon>
        <taxon>Saccharomycetaceae</taxon>
        <taxon>Eremothecium</taxon>
    </lineage>
</organism>
<feature type="compositionally biased region" description="Basic and acidic residues" evidence="1">
    <location>
        <begin position="247"/>
        <end position="260"/>
    </location>
</feature>
<dbReference type="AlphaFoldDB" id="A0A0X8HS31"/>
<name>A0A0X8HS31_9SACH</name>
<accession>A0A0X8HS31</accession>
<dbReference type="Proteomes" id="UP000243052">
    <property type="component" value="Chromosome iv"/>
</dbReference>
<feature type="region of interest" description="Disordered" evidence="1">
    <location>
        <begin position="207"/>
        <end position="264"/>
    </location>
</feature>
<feature type="compositionally biased region" description="Low complexity" evidence="1">
    <location>
        <begin position="295"/>
        <end position="313"/>
    </location>
</feature>
<protein>
    <submittedName>
        <fullName evidence="2">HDL304Wp</fullName>
    </submittedName>
</protein>
<proteinExistence type="predicted"/>
<sequence>MTTVSGVEKLTAKTYLKGHGEIYHKKKPPAIAAEPLLSKDLHRTAVTNFSREHEHDPDKRFWTKGGSRNHTGYRLTLSTNSISEKDEGDEYEETIEQENETGVLVNTKYTEEDKAVFRKHVAFYRDKSLSRYFFRRENKLMDFVYLNDFLFNSDKILTAKVDKWLFRQVRRLEELYKLQDVLKSITLSSRGSNTTISDKSVKRLTEYASSGSETNESELPNSETQTSQHKNPGNRDITSSDDSAVQDTKDEIPESEELKNRTRLRNSRQHSWFSEFIRESFFRKRRSSEQRNSKSRSSYPSTSRSSSNCSTASAKRRTRHSYNGVPYDVGFREKYFFGGAFDSVANGVARSGSLSSWFHHLKGSLGRRRSRASVRKSSNGSFELEVKVEQLPQDLDSQKVPLQVTVIGLNNLSQTLSNDDLLNAEGDKLTRELKDINKEEEADRTSPPESTSPEKRELVNICEDDENTEEEENIEVCRTAYSDSDGSDEDDMDADIEQYLDMESVQLPPLELEFGNSFIHEIEEELGFLTNAEQHTMEAEDNVRYSNEWSKRNSAVDPLSKRTSPEHSTSLTKKSGTYNLGANYNNNSNKSEEAILSPRRNGKGKVKRTKSRELLKRVLARNVGKYNKPRAQTDSTTFHASAQLAQLPDVSLQAPYENQSLEQLFSFSFD</sequence>
<feature type="region of interest" description="Disordered" evidence="1">
    <location>
        <begin position="549"/>
        <end position="611"/>
    </location>
</feature>
<feature type="compositionally biased region" description="Polar residues" evidence="1">
    <location>
        <begin position="207"/>
        <end position="246"/>
    </location>
</feature>
<evidence type="ECO:0000313" key="2">
    <source>
        <dbReference type="EMBL" id="AMD20440.1"/>
    </source>
</evidence>
<evidence type="ECO:0000313" key="3">
    <source>
        <dbReference type="Proteomes" id="UP000243052"/>
    </source>
</evidence>
<keyword evidence="3" id="KW-1185">Reference proteome</keyword>
<dbReference type="GeneID" id="28723686"/>
<feature type="region of interest" description="Disordered" evidence="1">
    <location>
        <begin position="435"/>
        <end position="456"/>
    </location>
</feature>
<reference evidence="2 3" key="1">
    <citation type="submission" date="2016-01" db="EMBL/GenBank/DDBJ databases">
        <title>Genome sequence of the yeast Holleya sinecauda.</title>
        <authorList>
            <person name="Dietrich F.S."/>
        </authorList>
    </citation>
    <scope>NUCLEOTIDE SEQUENCE [LARGE SCALE GENOMIC DNA]</scope>
    <source>
        <strain evidence="2 3">ATCC 58844</strain>
    </source>
</reference>